<sequence length="798" mass="88804">MKYKKVVAVLLAVGCIGLVGTLGYFLGQTNQKGPDVKQVVAPIAETKNTKQESRKIAVVNLDEGTTSAEEKINYADKIVQFPSSSFEYSSLEEARTGLTNGKYGAYIIIPAGFSQNVVSLNTTPQAAQLEYALNKIFSGESQYHLLYDVMSFGNSLNDSLSYMYLNNILSEFHKAQDGAATVMNNDLKDKDAIESIQSHDLVQLVEIPELKREENTTEPLNVEEYVEKNTALATDLDSQYKKCVEEAQLQLQEMQTEGGSLSEQLTSLAEYTKTLDVFKDQDGNSVVDSANNKLDEVLNKKPGNTVDTMLEDLKRQPNVIAGELKTSIDVYNRELPSQLSNRLEEFAKKMAEANPGLILEKTNEGGFKLRYSTSDSPELLITLADAPDSGENQQADMTKQLWSAITSKLAAAANEQETIEIMEEDPDLGIEIPKVYTTAKSVQTALAECEQDPNMIAMCNSLGYSSVNAFVSDAGNGSLSLDKTHEIVFEGDLNAFQQYINSVIVNVPREVTALQGYKDYRYDEAGNMIIDPSTNQPTTIQDRLTHYGTQVEALEVELGNEHTTNGQEIKNVFRDFYVDPMQKNQENFNGILQQKYEAESVYINEFNEQLKAFAPSIQDEYIAENVNGIRENNGLLQKSLIENNMSYVDYANKVYTTTEENINTLQKGIQDAKDASNQAVEDGLNAAKNTKATTSKENQNILADFSSKLPYTRLGSMEYTQAYQFIAKPINLNDVSKEKEKVVEGKEVKETSAKAVSAKTTKESNITSYLIYIVFAVLLSALIIFLILRYFRNKKPEQ</sequence>
<evidence type="ECO:0000256" key="4">
    <source>
        <dbReference type="ARBA" id="ARBA00022989"/>
    </source>
</evidence>
<dbReference type="Proteomes" id="UP000234891">
    <property type="component" value="Unassembled WGS sequence"/>
</dbReference>
<evidence type="ECO:0000256" key="6">
    <source>
        <dbReference type="SAM" id="Phobius"/>
    </source>
</evidence>
<feature type="transmembrane region" description="Helical" evidence="6">
    <location>
        <begin position="769"/>
        <end position="791"/>
    </location>
</feature>
<keyword evidence="5 6" id="KW-0472">Membrane</keyword>
<keyword evidence="3 6" id="KW-0812">Transmembrane</keyword>
<name>A0A2N5PAA3_MEDGN</name>
<keyword evidence="4 6" id="KW-1133">Transmembrane helix</keyword>
<evidence type="ECO:0000256" key="3">
    <source>
        <dbReference type="ARBA" id="ARBA00022692"/>
    </source>
</evidence>
<dbReference type="AlphaFoldDB" id="A0A2N5PAA3"/>
<dbReference type="InterPro" id="IPR051449">
    <property type="entry name" value="ABC-2_transporter_component"/>
</dbReference>
<reference evidence="9 10" key="1">
    <citation type="journal article" date="2017" name="Genome Med.">
        <title>A novel Ruminococcus gnavus clade enriched in inflammatory bowel disease patients.</title>
        <authorList>
            <person name="Hall A.B."/>
            <person name="Yassour M."/>
            <person name="Sauk J."/>
            <person name="Garner A."/>
            <person name="Jiang X."/>
            <person name="Arthur T."/>
            <person name="Lagoudas G.K."/>
            <person name="Vatanen T."/>
            <person name="Fornelos N."/>
            <person name="Wilson R."/>
            <person name="Bertha M."/>
            <person name="Cohen M."/>
            <person name="Garber J."/>
            <person name="Khalili H."/>
            <person name="Gevers D."/>
            <person name="Ananthakrishnan A.N."/>
            <person name="Kugathasan S."/>
            <person name="Lander E.S."/>
            <person name="Blainey P."/>
            <person name="Vlamakis H."/>
            <person name="Xavier R.J."/>
            <person name="Huttenhower C."/>
        </authorList>
    </citation>
    <scope>NUCLEOTIDE SEQUENCE [LARGE SCALE GENOMIC DNA]</scope>
    <source>
        <strain evidence="7 9">RJX1124</strain>
        <strain evidence="8 10">RJX1125</strain>
    </source>
</reference>
<dbReference type="RefSeq" id="WP_101870868.1">
    <property type="nucleotide sequence ID" value="NZ_NIHS01000016.1"/>
</dbReference>
<comment type="subcellular location">
    <subcellularLocation>
        <location evidence="1">Cell membrane</location>
        <topology evidence="1">Multi-pass membrane protein</topology>
    </subcellularLocation>
</comment>
<proteinExistence type="predicted"/>
<evidence type="ECO:0000313" key="7">
    <source>
        <dbReference type="EMBL" id="PLT72049.1"/>
    </source>
</evidence>
<dbReference type="EMBL" id="NIHS01000016">
    <property type="protein sequence ID" value="PLT72049.1"/>
    <property type="molecule type" value="Genomic_DNA"/>
</dbReference>
<evidence type="ECO:0000313" key="9">
    <source>
        <dbReference type="Proteomes" id="UP000234891"/>
    </source>
</evidence>
<dbReference type="PANTHER" id="PTHR30294">
    <property type="entry name" value="MEMBRANE COMPONENT OF ABC TRANSPORTER YHHJ-RELATED"/>
    <property type="match status" value="1"/>
</dbReference>
<protein>
    <recommendedName>
        <fullName evidence="11">Type VII secretion protein EsaA</fullName>
    </recommendedName>
</protein>
<dbReference type="PANTHER" id="PTHR30294:SF29">
    <property type="entry name" value="MULTIDRUG ABC TRANSPORTER PERMEASE YBHS-RELATED"/>
    <property type="match status" value="1"/>
</dbReference>
<evidence type="ECO:0000313" key="10">
    <source>
        <dbReference type="Proteomes" id="UP000235093"/>
    </source>
</evidence>
<evidence type="ECO:0000313" key="8">
    <source>
        <dbReference type="EMBL" id="PLT72196.1"/>
    </source>
</evidence>
<organism evidence="7 9">
    <name type="scientific">Mediterraneibacter gnavus</name>
    <name type="common">Ruminococcus gnavus</name>
    <dbReference type="NCBI Taxonomy" id="33038"/>
    <lineage>
        <taxon>Bacteria</taxon>
        <taxon>Bacillati</taxon>
        <taxon>Bacillota</taxon>
        <taxon>Clostridia</taxon>
        <taxon>Lachnospirales</taxon>
        <taxon>Lachnospiraceae</taxon>
        <taxon>Mediterraneibacter</taxon>
    </lineage>
</organism>
<evidence type="ECO:0000256" key="5">
    <source>
        <dbReference type="ARBA" id="ARBA00023136"/>
    </source>
</evidence>
<evidence type="ECO:0000256" key="1">
    <source>
        <dbReference type="ARBA" id="ARBA00004651"/>
    </source>
</evidence>
<dbReference type="EMBL" id="NIHT01000025">
    <property type="protein sequence ID" value="PLT72196.1"/>
    <property type="molecule type" value="Genomic_DNA"/>
</dbReference>
<accession>A0A2N5PAA3</accession>
<keyword evidence="2" id="KW-1003">Cell membrane</keyword>
<dbReference type="Proteomes" id="UP000235093">
    <property type="component" value="Unassembled WGS sequence"/>
</dbReference>
<comment type="caution">
    <text evidence="7">The sequence shown here is derived from an EMBL/GenBank/DDBJ whole genome shotgun (WGS) entry which is preliminary data.</text>
</comment>
<dbReference type="GO" id="GO:0005886">
    <property type="term" value="C:plasma membrane"/>
    <property type="evidence" value="ECO:0007669"/>
    <property type="project" value="UniProtKB-SubCell"/>
</dbReference>
<evidence type="ECO:0008006" key="11">
    <source>
        <dbReference type="Google" id="ProtNLM"/>
    </source>
</evidence>
<dbReference type="Gene3D" id="3.40.1710.10">
    <property type="entry name" value="abc type-2 transporter like domain"/>
    <property type="match status" value="1"/>
</dbReference>
<evidence type="ECO:0000256" key="2">
    <source>
        <dbReference type="ARBA" id="ARBA00022475"/>
    </source>
</evidence>
<gene>
    <name evidence="8" type="ORF">CDL23_13670</name>
    <name evidence="7" type="ORF">CDL26_10205</name>
</gene>